<evidence type="ECO:0000256" key="1">
    <source>
        <dbReference type="ARBA" id="ARBA00013194"/>
    </source>
</evidence>
<dbReference type="Proteomes" id="UP000283387">
    <property type="component" value="Unassembled WGS sequence"/>
</dbReference>
<organism evidence="5 6">
    <name type="scientific">Mangrovibacterium diazotrophicum</name>
    <dbReference type="NCBI Taxonomy" id="1261403"/>
    <lineage>
        <taxon>Bacteria</taxon>
        <taxon>Pseudomonadati</taxon>
        <taxon>Bacteroidota</taxon>
        <taxon>Bacteroidia</taxon>
        <taxon>Marinilabiliales</taxon>
        <taxon>Prolixibacteraceae</taxon>
        <taxon>Mangrovibacterium</taxon>
    </lineage>
</organism>
<dbReference type="InterPro" id="IPR044665">
    <property type="entry name" value="E_coli_cyclophilin_A-like"/>
</dbReference>
<dbReference type="PROSITE" id="PS51257">
    <property type="entry name" value="PROKAR_LIPOPROTEIN"/>
    <property type="match status" value="1"/>
</dbReference>
<proteinExistence type="predicted"/>
<dbReference type="InterPro" id="IPR002130">
    <property type="entry name" value="Cyclophilin-type_PPIase_dom"/>
</dbReference>
<keyword evidence="3 5" id="KW-0413">Isomerase</keyword>
<dbReference type="OrthoDB" id="9807797at2"/>
<dbReference type="InterPro" id="IPR029000">
    <property type="entry name" value="Cyclophilin-like_dom_sf"/>
</dbReference>
<dbReference type="PROSITE" id="PS50072">
    <property type="entry name" value="CSA_PPIASE_2"/>
    <property type="match status" value="1"/>
</dbReference>
<dbReference type="RefSeq" id="WP_120273071.1">
    <property type="nucleotide sequence ID" value="NZ_RAPN01000001.1"/>
</dbReference>
<protein>
    <recommendedName>
        <fullName evidence="1">peptidylprolyl isomerase</fullName>
        <ecNumber evidence="1">5.2.1.8</ecNumber>
    </recommendedName>
</protein>
<dbReference type="Pfam" id="PF00160">
    <property type="entry name" value="Pro_isomerase"/>
    <property type="match status" value="1"/>
</dbReference>
<dbReference type="EMBL" id="RAPN01000001">
    <property type="protein sequence ID" value="RKD91801.1"/>
    <property type="molecule type" value="Genomic_DNA"/>
</dbReference>
<evidence type="ECO:0000256" key="3">
    <source>
        <dbReference type="ARBA" id="ARBA00023235"/>
    </source>
</evidence>
<reference evidence="5 6" key="1">
    <citation type="submission" date="2018-09" db="EMBL/GenBank/DDBJ databases">
        <title>Genomic Encyclopedia of Archaeal and Bacterial Type Strains, Phase II (KMG-II): from individual species to whole genera.</title>
        <authorList>
            <person name="Goeker M."/>
        </authorList>
    </citation>
    <scope>NUCLEOTIDE SEQUENCE [LARGE SCALE GENOMIC DNA]</scope>
    <source>
        <strain evidence="5 6">DSM 27148</strain>
    </source>
</reference>
<sequence length="191" mass="21189">MKYIAVVLLFFALAACGKKDLPKVEVESSMGNLVLEIDTVHAPLTAGNFLKLVDQGLYLNASFYRVVRMDNQPQSPVKIEVIQGGLMDDNLIDKYPGIEHETTEKTGLKHLDGTLSMARNQPGTASTEFFICVGDQPELDFGGKRNPDGQGFAAFGKVVEGMDVVLQIQQLNDDKQYLREPVLIYNIKRLK</sequence>
<dbReference type="CDD" id="cd00317">
    <property type="entry name" value="cyclophilin"/>
    <property type="match status" value="1"/>
</dbReference>
<keyword evidence="2" id="KW-0697">Rotamase</keyword>
<evidence type="ECO:0000313" key="6">
    <source>
        <dbReference type="Proteomes" id="UP000283387"/>
    </source>
</evidence>
<evidence type="ECO:0000256" key="2">
    <source>
        <dbReference type="ARBA" id="ARBA00023110"/>
    </source>
</evidence>
<gene>
    <name evidence="5" type="ORF">BC643_2167</name>
</gene>
<comment type="caution">
    <text evidence="5">The sequence shown here is derived from an EMBL/GenBank/DDBJ whole genome shotgun (WGS) entry which is preliminary data.</text>
</comment>
<keyword evidence="6" id="KW-1185">Reference proteome</keyword>
<dbReference type="AlphaFoldDB" id="A0A419W8K3"/>
<dbReference type="GO" id="GO:0003755">
    <property type="term" value="F:peptidyl-prolyl cis-trans isomerase activity"/>
    <property type="evidence" value="ECO:0007669"/>
    <property type="project" value="UniProtKB-KW"/>
</dbReference>
<evidence type="ECO:0000259" key="4">
    <source>
        <dbReference type="PROSITE" id="PS50072"/>
    </source>
</evidence>
<name>A0A419W8K3_9BACT</name>
<feature type="domain" description="PPIase cyclophilin-type" evidence="4">
    <location>
        <begin position="27"/>
        <end position="191"/>
    </location>
</feature>
<accession>A0A419W8K3</accession>
<dbReference type="Gene3D" id="2.40.100.10">
    <property type="entry name" value="Cyclophilin-like"/>
    <property type="match status" value="1"/>
</dbReference>
<dbReference type="EC" id="5.2.1.8" evidence="1"/>
<dbReference type="SUPFAM" id="SSF50891">
    <property type="entry name" value="Cyclophilin-like"/>
    <property type="match status" value="1"/>
</dbReference>
<evidence type="ECO:0000313" key="5">
    <source>
        <dbReference type="EMBL" id="RKD91801.1"/>
    </source>
</evidence>
<dbReference type="PANTHER" id="PTHR43246">
    <property type="entry name" value="PEPTIDYL-PROLYL CIS-TRANS ISOMERASE CYP38, CHLOROPLASTIC"/>
    <property type="match status" value="1"/>
</dbReference>